<reference evidence="1 2" key="1">
    <citation type="submission" date="2023-11" db="EMBL/GenBank/DDBJ databases">
        <authorList>
            <person name="Okamura Y."/>
        </authorList>
    </citation>
    <scope>NUCLEOTIDE SEQUENCE [LARGE SCALE GENOMIC DNA]</scope>
</reference>
<dbReference type="Proteomes" id="UP001497472">
    <property type="component" value="Unassembled WGS sequence"/>
</dbReference>
<name>A0AAV1IWM0_9NEOP</name>
<keyword evidence="2" id="KW-1185">Reference proteome</keyword>
<proteinExistence type="predicted"/>
<evidence type="ECO:0000313" key="1">
    <source>
        <dbReference type="EMBL" id="CAK1541015.1"/>
    </source>
</evidence>
<sequence length="76" mass="8979">MLKRASVDAGGVKDEHVDFSKFFLIFQRGNFRKNFASVNTGRIQNEHFANCLRTERNKSQSFFFSRFRWGPKPWCS</sequence>
<evidence type="ECO:0000313" key="2">
    <source>
        <dbReference type="Proteomes" id="UP001497472"/>
    </source>
</evidence>
<accession>A0AAV1IWM0</accession>
<dbReference type="AlphaFoldDB" id="A0AAV1IWM0"/>
<organism evidence="1 2">
    <name type="scientific">Leptosia nina</name>
    <dbReference type="NCBI Taxonomy" id="320188"/>
    <lineage>
        <taxon>Eukaryota</taxon>
        <taxon>Metazoa</taxon>
        <taxon>Ecdysozoa</taxon>
        <taxon>Arthropoda</taxon>
        <taxon>Hexapoda</taxon>
        <taxon>Insecta</taxon>
        <taxon>Pterygota</taxon>
        <taxon>Neoptera</taxon>
        <taxon>Endopterygota</taxon>
        <taxon>Lepidoptera</taxon>
        <taxon>Glossata</taxon>
        <taxon>Ditrysia</taxon>
        <taxon>Papilionoidea</taxon>
        <taxon>Pieridae</taxon>
        <taxon>Pierinae</taxon>
        <taxon>Leptosia</taxon>
    </lineage>
</organism>
<comment type="caution">
    <text evidence="1">The sequence shown here is derived from an EMBL/GenBank/DDBJ whole genome shotgun (WGS) entry which is preliminary data.</text>
</comment>
<protein>
    <submittedName>
        <fullName evidence="1">Uncharacterized protein</fullName>
    </submittedName>
</protein>
<dbReference type="EMBL" id="CAVLEF010000002">
    <property type="protein sequence ID" value="CAK1541015.1"/>
    <property type="molecule type" value="Genomic_DNA"/>
</dbReference>
<gene>
    <name evidence="1" type="ORF">LNINA_LOCUS1030</name>
</gene>